<evidence type="ECO:0000313" key="1">
    <source>
        <dbReference type="EMBL" id="CEK65719.1"/>
    </source>
</evidence>
<reference evidence="1" key="1">
    <citation type="submission" date="2014-12" db="EMBL/GenBank/DDBJ databases">
        <title>Insight into the proteome of Arion vulgaris.</title>
        <authorList>
            <person name="Aradska J."/>
            <person name="Bulat T."/>
            <person name="Smidak R."/>
            <person name="Sarate P."/>
            <person name="Gangsoo J."/>
            <person name="Sialana F."/>
            <person name="Bilban M."/>
            <person name="Lubec G."/>
        </authorList>
    </citation>
    <scope>NUCLEOTIDE SEQUENCE</scope>
    <source>
        <tissue evidence="1">Skin</tissue>
    </source>
</reference>
<sequence>MLTQLYNSFNPSLEHRSSTDIHHSFLCFVILSKTALVWTQFLGHVKSPEYKDDVTSMGRHFKKWDALRFSKSCTLDSHVDFPTTIWESG</sequence>
<name>A0A0B6ZAU7_9EUPU</name>
<gene>
    <name evidence="1" type="primary">ORF56017</name>
</gene>
<proteinExistence type="predicted"/>
<organism evidence="1">
    <name type="scientific">Arion vulgaris</name>
    <dbReference type="NCBI Taxonomy" id="1028688"/>
    <lineage>
        <taxon>Eukaryota</taxon>
        <taxon>Metazoa</taxon>
        <taxon>Spiralia</taxon>
        <taxon>Lophotrochozoa</taxon>
        <taxon>Mollusca</taxon>
        <taxon>Gastropoda</taxon>
        <taxon>Heterobranchia</taxon>
        <taxon>Euthyneura</taxon>
        <taxon>Panpulmonata</taxon>
        <taxon>Eupulmonata</taxon>
        <taxon>Stylommatophora</taxon>
        <taxon>Helicina</taxon>
        <taxon>Arionoidea</taxon>
        <taxon>Arionidae</taxon>
        <taxon>Arion</taxon>
    </lineage>
</organism>
<accession>A0A0B6ZAU7</accession>
<dbReference type="EMBL" id="HACG01018854">
    <property type="protein sequence ID" value="CEK65719.1"/>
    <property type="molecule type" value="Transcribed_RNA"/>
</dbReference>
<dbReference type="AlphaFoldDB" id="A0A0B6ZAU7"/>
<protein>
    <submittedName>
        <fullName evidence="1">Uncharacterized protein</fullName>
    </submittedName>
</protein>